<keyword evidence="4" id="KW-1185">Reference proteome</keyword>
<evidence type="ECO:0000313" key="4">
    <source>
        <dbReference type="Proteomes" id="UP001328733"/>
    </source>
</evidence>
<dbReference type="Gene3D" id="3.40.50.1820">
    <property type="entry name" value="alpha/beta hydrolase"/>
    <property type="match status" value="1"/>
</dbReference>
<evidence type="ECO:0000256" key="1">
    <source>
        <dbReference type="ARBA" id="ARBA00022801"/>
    </source>
</evidence>
<organism evidence="3 4">
    <name type="scientific">Pannus brasiliensis CCIBt3594</name>
    <dbReference type="NCBI Taxonomy" id="1427578"/>
    <lineage>
        <taxon>Bacteria</taxon>
        <taxon>Bacillati</taxon>
        <taxon>Cyanobacteriota</taxon>
        <taxon>Cyanophyceae</taxon>
        <taxon>Oscillatoriophycideae</taxon>
        <taxon>Chroococcales</taxon>
        <taxon>Microcystaceae</taxon>
        <taxon>Pannus</taxon>
    </lineage>
</organism>
<feature type="domain" description="Xaa-Pro dipeptidyl-peptidase C-terminal" evidence="2">
    <location>
        <begin position="305"/>
        <end position="540"/>
    </location>
</feature>
<gene>
    <name evidence="3" type="ORF">V0288_11040</name>
</gene>
<dbReference type="Gene3D" id="2.60.120.260">
    <property type="entry name" value="Galactose-binding domain-like"/>
    <property type="match status" value="1"/>
</dbReference>
<dbReference type="SUPFAM" id="SSF53474">
    <property type="entry name" value="alpha/beta-Hydrolases"/>
    <property type="match status" value="1"/>
</dbReference>
<dbReference type="InterPro" id="IPR008979">
    <property type="entry name" value="Galactose-bd-like_sf"/>
</dbReference>
<dbReference type="EMBL" id="JBAFSM010000018">
    <property type="protein sequence ID" value="MEG3437655.1"/>
    <property type="molecule type" value="Genomic_DNA"/>
</dbReference>
<dbReference type="Pfam" id="PF02129">
    <property type="entry name" value="Peptidase_S15"/>
    <property type="match status" value="1"/>
</dbReference>
<accession>A0AAW9QIN3</accession>
<name>A0AAW9QIN3_9CHRO</name>
<protein>
    <submittedName>
        <fullName evidence="3">CocE/NonD family hydrolase</fullName>
    </submittedName>
</protein>
<dbReference type="InterPro" id="IPR000383">
    <property type="entry name" value="Xaa-Pro-like_dom"/>
</dbReference>
<keyword evidence="1 3" id="KW-0378">Hydrolase</keyword>
<dbReference type="SMART" id="SM00939">
    <property type="entry name" value="PepX_C"/>
    <property type="match status" value="1"/>
</dbReference>
<dbReference type="InterPro" id="IPR013736">
    <property type="entry name" value="Xaa-Pro_dipept_C"/>
</dbReference>
<evidence type="ECO:0000259" key="2">
    <source>
        <dbReference type="SMART" id="SM00939"/>
    </source>
</evidence>
<sequence>MIDRYSVTKESAGFFTRDGIRLDADIYRPESAGSFPVLLMRQPYGRSIASTVVYAHPSWYASHGYIVVIQDVRGRGTSTGDFTLFTNEIEDGFDTVEWVSTLPNSTGEVGMYGFSYQGMTQLYALSTAHPALKTLCPAMIAHDLYTDWAYENGAFHLQYNLAWAIQLATETARLQGDESAYQKLFLASRNLPLFDPIPARPKILQELAPDSFYHDWLNHPEPDEYWTKLSPKNLLENIDRPMLHIGGWFDPHLRGTLKLYGEMKTRSRYPQKLIIGPWTHLPWGRKVGEKDYGNEAISPIDRIQIEWFDYFLKGKESELLEKPSLSLFEMGANRWRYLDDFPTENRQIYYLSSDGLAGIREDDGRLREESGENSIEDTIVHDPWRPVPSIGGHSALPGGVFDRSSPDCRSDILTYTTEPLEKDLTLLGIPAVEIFCKADASSFDLCAILSEVHPDGRVYNISQGYIRVNSPESPLQIPLQATFITIPRAHRLRLSLSASCFPAHPVNAGTGQTPAESRSIDFSIITIAVFCQGDFPTKILLPLDYSR</sequence>
<dbReference type="SUPFAM" id="SSF49785">
    <property type="entry name" value="Galactose-binding domain-like"/>
    <property type="match status" value="1"/>
</dbReference>
<comment type="caution">
    <text evidence="3">The sequence shown here is derived from an EMBL/GenBank/DDBJ whole genome shotgun (WGS) entry which is preliminary data.</text>
</comment>
<dbReference type="NCBIfam" id="TIGR00976">
    <property type="entry name" value="CocE_NonD"/>
    <property type="match status" value="1"/>
</dbReference>
<dbReference type="RefSeq" id="WP_332865135.1">
    <property type="nucleotide sequence ID" value="NZ_JBAFSM010000018.1"/>
</dbReference>
<dbReference type="AlphaFoldDB" id="A0AAW9QIN3"/>
<proteinExistence type="predicted"/>
<dbReference type="Proteomes" id="UP001328733">
    <property type="component" value="Unassembled WGS sequence"/>
</dbReference>
<dbReference type="PANTHER" id="PTHR43056">
    <property type="entry name" value="PEPTIDASE S9 PROLYL OLIGOPEPTIDASE"/>
    <property type="match status" value="1"/>
</dbReference>
<dbReference type="InterPro" id="IPR005674">
    <property type="entry name" value="CocE/Ser_esterase"/>
</dbReference>
<dbReference type="Pfam" id="PF08530">
    <property type="entry name" value="PepX_C"/>
    <property type="match status" value="1"/>
</dbReference>
<dbReference type="InterPro" id="IPR050585">
    <property type="entry name" value="Xaa-Pro_dipeptidyl-ppase/CocE"/>
</dbReference>
<dbReference type="PANTHER" id="PTHR43056:SF10">
    <property type="entry name" value="COCE_NOND FAMILY, PUTATIVE (AFU_ORTHOLOGUE AFUA_7G00600)-RELATED"/>
    <property type="match status" value="1"/>
</dbReference>
<reference evidence="3 4" key="1">
    <citation type="submission" date="2024-01" db="EMBL/GenBank/DDBJ databases">
        <title>Genomic insights into the taxonomy and metabolism of the cyanobacterium Pannus brasiliensis CCIBt3594.</title>
        <authorList>
            <person name="Machado M."/>
            <person name="Botero N.B."/>
            <person name="Andreote A.P.D."/>
            <person name="Feitosa A.M.T."/>
            <person name="Popin R."/>
            <person name="Sivonen K."/>
            <person name="Fiore M.F."/>
        </authorList>
    </citation>
    <scope>NUCLEOTIDE SEQUENCE [LARGE SCALE GENOMIC DNA]</scope>
    <source>
        <strain evidence="3 4">CCIBt3594</strain>
    </source>
</reference>
<dbReference type="Gene3D" id="1.10.3020.10">
    <property type="entry name" value="alpha-amino acid ester hydrolase ( Helical cap domain)"/>
    <property type="match status" value="1"/>
</dbReference>
<evidence type="ECO:0000313" key="3">
    <source>
        <dbReference type="EMBL" id="MEG3437655.1"/>
    </source>
</evidence>
<dbReference type="InterPro" id="IPR029058">
    <property type="entry name" value="AB_hydrolase_fold"/>
</dbReference>
<dbReference type="GO" id="GO:0008239">
    <property type="term" value="F:dipeptidyl-peptidase activity"/>
    <property type="evidence" value="ECO:0007669"/>
    <property type="project" value="InterPro"/>
</dbReference>